<feature type="domain" description="HAMP" evidence="12">
    <location>
        <begin position="941"/>
        <end position="993"/>
    </location>
</feature>
<dbReference type="InterPro" id="IPR003660">
    <property type="entry name" value="HAMP_dom"/>
</dbReference>
<evidence type="ECO:0000256" key="9">
    <source>
        <dbReference type="ARBA" id="ARBA00023012"/>
    </source>
</evidence>
<feature type="transmembrane region" description="Helical" evidence="10">
    <location>
        <begin position="752"/>
        <end position="776"/>
    </location>
</feature>
<dbReference type="Gene3D" id="3.30.565.10">
    <property type="entry name" value="Histidine kinase-like ATPase, C-terminal domain"/>
    <property type="match status" value="1"/>
</dbReference>
<dbReference type="InterPro" id="IPR036890">
    <property type="entry name" value="HATPase_C_sf"/>
</dbReference>
<keyword evidence="9" id="KW-0902">Two-component regulatory system</keyword>
<comment type="catalytic activity">
    <reaction evidence="1">
        <text>ATP + protein L-histidine = ADP + protein N-phospho-L-histidine.</text>
        <dbReference type="EC" id="2.7.13.3"/>
    </reaction>
</comment>
<name>A0ABW3SMI4_9BACT</name>
<dbReference type="GO" id="GO:0005524">
    <property type="term" value="F:ATP binding"/>
    <property type="evidence" value="ECO:0007669"/>
    <property type="project" value="UniProtKB-KW"/>
</dbReference>
<comment type="caution">
    <text evidence="13">The sequence shown here is derived from an EMBL/GenBank/DDBJ whole genome shotgun (WGS) entry which is preliminary data.</text>
</comment>
<dbReference type="Gene3D" id="6.10.340.10">
    <property type="match status" value="1"/>
</dbReference>
<feature type="transmembrane region" description="Helical" evidence="10">
    <location>
        <begin position="392"/>
        <end position="408"/>
    </location>
</feature>
<keyword evidence="10" id="KW-0812">Transmembrane</keyword>
<evidence type="ECO:0000256" key="7">
    <source>
        <dbReference type="ARBA" id="ARBA00022777"/>
    </source>
</evidence>
<dbReference type="SMART" id="SM00388">
    <property type="entry name" value="HisKA"/>
    <property type="match status" value="1"/>
</dbReference>
<keyword evidence="7" id="KW-0418">Kinase</keyword>
<evidence type="ECO:0000313" key="14">
    <source>
        <dbReference type="Proteomes" id="UP001597094"/>
    </source>
</evidence>
<evidence type="ECO:0000256" key="2">
    <source>
        <dbReference type="ARBA" id="ARBA00004370"/>
    </source>
</evidence>
<proteinExistence type="predicted"/>
<keyword evidence="10" id="KW-0472">Membrane</keyword>
<feature type="transmembrane region" description="Helical" evidence="10">
    <location>
        <begin position="225"/>
        <end position="249"/>
    </location>
</feature>
<dbReference type="Proteomes" id="UP001597094">
    <property type="component" value="Unassembled WGS sequence"/>
</dbReference>
<evidence type="ECO:0000256" key="6">
    <source>
        <dbReference type="ARBA" id="ARBA00022741"/>
    </source>
</evidence>
<evidence type="ECO:0000256" key="1">
    <source>
        <dbReference type="ARBA" id="ARBA00000085"/>
    </source>
</evidence>
<dbReference type="InterPro" id="IPR004358">
    <property type="entry name" value="Sig_transdc_His_kin-like_C"/>
</dbReference>
<dbReference type="PANTHER" id="PTHR43065:SF10">
    <property type="entry name" value="PEROXIDE STRESS-ACTIVATED HISTIDINE KINASE MAK3"/>
    <property type="match status" value="1"/>
</dbReference>
<dbReference type="Pfam" id="PF00512">
    <property type="entry name" value="HisKA"/>
    <property type="match status" value="1"/>
</dbReference>
<evidence type="ECO:0000259" key="11">
    <source>
        <dbReference type="PROSITE" id="PS50109"/>
    </source>
</evidence>
<dbReference type="SMART" id="SM00387">
    <property type="entry name" value="HATPase_c"/>
    <property type="match status" value="1"/>
</dbReference>
<evidence type="ECO:0000256" key="4">
    <source>
        <dbReference type="ARBA" id="ARBA00022553"/>
    </source>
</evidence>
<evidence type="ECO:0000256" key="5">
    <source>
        <dbReference type="ARBA" id="ARBA00022679"/>
    </source>
</evidence>
<dbReference type="SUPFAM" id="SSF55874">
    <property type="entry name" value="ATPase domain of HSP90 chaperone/DNA topoisomerase II/histidine kinase"/>
    <property type="match status" value="1"/>
</dbReference>
<evidence type="ECO:0000259" key="12">
    <source>
        <dbReference type="PROSITE" id="PS50885"/>
    </source>
</evidence>
<dbReference type="PROSITE" id="PS50109">
    <property type="entry name" value="HIS_KIN"/>
    <property type="match status" value="1"/>
</dbReference>
<dbReference type="InterPro" id="IPR003594">
    <property type="entry name" value="HATPase_dom"/>
</dbReference>
<keyword evidence="14" id="KW-1185">Reference proteome</keyword>
<dbReference type="InterPro" id="IPR036097">
    <property type="entry name" value="HisK_dim/P_sf"/>
</dbReference>
<dbReference type="PRINTS" id="PR00344">
    <property type="entry name" value="BCTRLSENSOR"/>
</dbReference>
<keyword evidence="4" id="KW-0597">Phosphoprotein</keyword>
<protein>
    <recommendedName>
        <fullName evidence="3">histidine kinase</fullName>
        <ecNumber evidence="3">2.7.13.3</ecNumber>
    </recommendedName>
</protein>
<feature type="transmembrane region" description="Helical" evidence="10">
    <location>
        <begin position="272"/>
        <end position="291"/>
    </location>
</feature>
<dbReference type="Gene3D" id="1.10.287.130">
    <property type="match status" value="1"/>
</dbReference>
<feature type="transmembrane region" description="Helical" evidence="10">
    <location>
        <begin position="712"/>
        <end position="732"/>
    </location>
</feature>
<feature type="domain" description="Histidine kinase" evidence="11">
    <location>
        <begin position="1010"/>
        <end position="1222"/>
    </location>
</feature>
<keyword evidence="10" id="KW-1133">Transmembrane helix</keyword>
<evidence type="ECO:0000256" key="8">
    <source>
        <dbReference type="ARBA" id="ARBA00022840"/>
    </source>
</evidence>
<dbReference type="EMBL" id="JBHTLD010000051">
    <property type="protein sequence ID" value="MFD1186099.1"/>
    <property type="molecule type" value="Genomic_DNA"/>
</dbReference>
<keyword evidence="8 13" id="KW-0067">ATP-binding</keyword>
<evidence type="ECO:0000256" key="10">
    <source>
        <dbReference type="SAM" id="Phobius"/>
    </source>
</evidence>
<organism evidence="13 14">
    <name type="scientific">Pontibacter rugosus</name>
    <dbReference type="NCBI Taxonomy" id="1745966"/>
    <lineage>
        <taxon>Bacteria</taxon>
        <taxon>Pseudomonadati</taxon>
        <taxon>Bacteroidota</taxon>
        <taxon>Cytophagia</taxon>
        <taxon>Cytophagales</taxon>
        <taxon>Hymenobacteraceae</taxon>
        <taxon>Pontibacter</taxon>
    </lineage>
</organism>
<dbReference type="InterPro" id="IPR005467">
    <property type="entry name" value="His_kinase_dom"/>
</dbReference>
<reference evidence="14" key="1">
    <citation type="journal article" date="2019" name="Int. J. Syst. Evol. Microbiol.">
        <title>The Global Catalogue of Microorganisms (GCM) 10K type strain sequencing project: providing services to taxonomists for standard genome sequencing and annotation.</title>
        <authorList>
            <consortium name="The Broad Institute Genomics Platform"/>
            <consortium name="The Broad Institute Genome Sequencing Center for Infectious Disease"/>
            <person name="Wu L."/>
            <person name="Ma J."/>
        </authorList>
    </citation>
    <scope>NUCLEOTIDE SEQUENCE [LARGE SCALE GENOMIC DNA]</scope>
    <source>
        <strain evidence="14">JCM 31319</strain>
    </source>
</reference>
<dbReference type="CDD" id="cd00082">
    <property type="entry name" value="HisKA"/>
    <property type="match status" value="1"/>
</dbReference>
<evidence type="ECO:0000313" key="13">
    <source>
        <dbReference type="EMBL" id="MFD1186099.1"/>
    </source>
</evidence>
<dbReference type="InterPro" id="IPR003661">
    <property type="entry name" value="HisK_dim/P_dom"/>
</dbReference>
<keyword evidence="6" id="KW-0547">Nucleotide-binding</keyword>
<sequence>MSLLCFIATAALYFGVPATIQVTDDNQEEVLQIERSVQRCIEKAHAQAERLDPKLGKTTIAFSELLKASDYPVFIYRSGQLVFWSNHSIIPQPDLPSSLRWPIAVENEYGRFIIVPHQIREYTVNVYVPLQIEYKLKSISLTPKLEDEVFKKVDVRLIIDSDAPLPHIRTHDGHFLFALDFDGAYASKGLVSVQLLLLVLGLLFYVLFSVLLSRKYILARAYSQGIVVLLALLIGMRLLLLFLNLPFAIGDIGLFDPKFYAASFWSPSVGDLFLNMLLLMVVAGSCLYLFIKNKAVSKIALLPQDKVQPLQVACMLIFFFLLLLLFQFYYNIYHNTPLILDVTRSLEFSKYKVMMYGIMLMHTVALCLFTYMLATVVSVLVPKEPIIRPYKLLFVVAGVLLMLTGWFVTELFTVVFVGVLFWVIIIFAAQHQNAVSLVYRTYLFFFLVVIVSAITGAMSLFSHYHNDLKTYKQNLAFNILQDNDVLGEYQLNQVAKQISSDELIQMKLKGPYVDASFIKRKITKQYLSDYFDKYEISVLLFDGNGKTLESADTTATTLQELRLQFDRPTTQTEHRELFLLKDPMRYNGKIYLKFIKVPISDVQTGTIALRLTLKRLLPNSVVPELLSDQKFDQPFRRDMLSYAIYDRSKLRYSEGDYDYATNFNKRLLRRQDFYQQGLAQDNYHHYGVRNENGQILIITTEKYGSREVLSNFSFLFLVFICGAILCGVLYLLIQRRRIRTFSPNFSTKIQIFLNFGILIPMLLVSIATAGLVTASYKKDLMQRYEQRGETIQQHLSQKLTKRLLQRPHQLQQSIAEIASISETDINLYDRNGKLLVTSQPLIFETGLLSKLVNPLAFAAISERQALRVLLEEQTGSLSFNAVYLPLRDDNNPTELTGFIGIPFFDSEKELDLKLIELVTTTMNIFTVMFISFMVLTFFASRALTVPLRMLADKLKRTSLTGKNEMLAYSGADEIGMLVNEYNRMLLTLEQNKQDLAMQEKEAAWREMARQVAHEIKNPLTPMKLSLQFLQKAIAEKRPNTEQLIDKISHTLITQINILNDIASSFSSFTSMPEPKAEPMNIAAALHKAADLHNDPATATLKKEIQEQEVIVKADESLMVRTFNNLLLNAIQAVPASRKPEIRVKLELQATQEVLISIRDNGSGIPQDIQSKVFIPNFSTKYTGSGIGLAVAKRGIENAGGRIWFETEAGKGTTFFILLPLADA</sequence>
<feature type="transmembrane region" description="Helical" evidence="10">
    <location>
        <begin position="195"/>
        <end position="213"/>
    </location>
</feature>
<dbReference type="Pfam" id="PF02518">
    <property type="entry name" value="HATPase_c"/>
    <property type="match status" value="1"/>
</dbReference>
<dbReference type="CDD" id="cd00075">
    <property type="entry name" value="HATPase"/>
    <property type="match status" value="1"/>
</dbReference>
<feature type="transmembrane region" description="Helical" evidence="10">
    <location>
        <begin position="442"/>
        <end position="464"/>
    </location>
</feature>
<feature type="transmembrane region" description="Helical" evidence="10">
    <location>
        <begin position="353"/>
        <end position="380"/>
    </location>
</feature>
<comment type="subcellular location">
    <subcellularLocation>
        <location evidence="2">Membrane</location>
    </subcellularLocation>
</comment>
<dbReference type="RefSeq" id="WP_377525189.1">
    <property type="nucleotide sequence ID" value="NZ_JBHTLD010000051.1"/>
</dbReference>
<dbReference type="PROSITE" id="PS50885">
    <property type="entry name" value="HAMP"/>
    <property type="match status" value="1"/>
</dbReference>
<feature type="transmembrane region" description="Helical" evidence="10">
    <location>
        <begin position="312"/>
        <end position="333"/>
    </location>
</feature>
<dbReference type="PANTHER" id="PTHR43065">
    <property type="entry name" value="SENSOR HISTIDINE KINASE"/>
    <property type="match status" value="1"/>
</dbReference>
<keyword evidence="5" id="KW-0808">Transferase</keyword>
<gene>
    <name evidence="13" type="ORF">ACFQ2O_07785</name>
</gene>
<dbReference type="EC" id="2.7.13.3" evidence="3"/>
<evidence type="ECO:0000256" key="3">
    <source>
        <dbReference type="ARBA" id="ARBA00012438"/>
    </source>
</evidence>
<feature type="transmembrane region" description="Helical" evidence="10">
    <location>
        <begin position="917"/>
        <end position="939"/>
    </location>
</feature>
<dbReference type="SUPFAM" id="SSF47384">
    <property type="entry name" value="Homodimeric domain of signal transducing histidine kinase"/>
    <property type="match status" value="1"/>
</dbReference>
<accession>A0ABW3SMI4</accession>